<dbReference type="GO" id="GO:0004176">
    <property type="term" value="F:ATP-dependent peptidase activity"/>
    <property type="evidence" value="ECO:0007669"/>
    <property type="project" value="TreeGrafter"/>
</dbReference>
<protein>
    <recommendedName>
        <fullName evidence="3">AAA+ ATPase domain-containing protein</fullName>
    </recommendedName>
</protein>
<dbReference type="GO" id="GO:0016887">
    <property type="term" value="F:ATP hydrolysis activity"/>
    <property type="evidence" value="ECO:0007669"/>
    <property type="project" value="InterPro"/>
</dbReference>
<evidence type="ECO:0000256" key="1">
    <source>
        <dbReference type="RuleBase" id="RU003651"/>
    </source>
</evidence>
<dbReference type="PANTHER" id="PTHR23076">
    <property type="entry name" value="METALLOPROTEASE M41 FTSH"/>
    <property type="match status" value="1"/>
</dbReference>
<dbReference type="RefSeq" id="WP_121464116.1">
    <property type="nucleotide sequence ID" value="NZ_CP025121.1"/>
</dbReference>
<dbReference type="GO" id="GO:0005524">
    <property type="term" value="F:ATP binding"/>
    <property type="evidence" value="ECO:0007669"/>
    <property type="project" value="UniProtKB-KW"/>
</dbReference>
<dbReference type="Gene3D" id="3.40.50.300">
    <property type="entry name" value="P-loop containing nucleotide triphosphate hydrolases"/>
    <property type="match status" value="1"/>
</dbReference>
<sequence>MNRKRIHRKNLFFILSIVLFLYFTLNNIRGNGDNITIPQEIIEQQEFFYYLNIQYNINKTQENNRLIRTYFIDQMKTKKQREFIYEKNNDEIKCSSRFYNTDQDQENTIKWDAFNTYDQTYNDKGKILTSRAYTSENTIKWDSFNTYDITYDDEGNILTSRDYTSENTIKWDAFNTYNRTYNDKGNILTSRAYTSEGTIKWDHFNTYNRTYNDKGNILTSRAYTSEGTIKWDSFDTYDKTYDNEGNILTSRAYTSEGTIKWDHFNTYNRTYDNQGRILTSRAYTSEGTIKWDSFITYDITYDDESKILTSRAYTSEGTIKWDSFNTYDRTYNDKGNILTSRAYTSEGTIKWDSFNTYDRTYDNQGRILTSRAYTSEGTIKWDSFITYDRTYDNQGNILTSRAYTSEGTIKWDSFDTYDKTYDNEGRILTKTVYFSENWKIIWNKNSDIIKIMITSQISDEIEPNYTNSKDRINQIYESTKKLFVTYFTDLTKKTKERELIYEFDNGQIKCISRQYHSDGHNIDYKHRFTFDIVYDHKIRKISSRFYNKEGIIDVDHTGTFDAIYDEQGKQTKNRIQKELKNVFNENIKIAIKSEDVSNVNKIKKAIQKALNNPSFDLNGLTVKLEGTDKIKIIASKNNILLKGEATVQRIEPLPFLNNVKGYDEVKSELKHIADFVDNYEKYQKIGASVPKGFILHGPPGTGKTYFVKQLTQELGIPFFYGSGPEYISAALGSSAANIRQLFAKARNCKTACIIFIDEIDSLAGKRGSLKEDTGGGKAETQSAVNQFLTELDGFTESPNPIIVVGATNRLESLDEAITRSGRLEKKILIDLPNKKDSELILEMYLKNVKLTPSLKTNDQINTDFLTNFAQKCYESKLSGSDYKRLVNDAALEAVKKDKENVEIKDLETVLEKIQQERAMKIPKPKDLSNKSFSFAQNFLLYSGIILLTMGLIGLIYCRYLRYLRKQKNKILLGDSK</sequence>
<accession>A0A660HMY4</accession>
<dbReference type="KEGG" id="pzi:CWO85_02730"/>
<dbReference type="OrthoDB" id="9809379at2"/>
<dbReference type="InterPro" id="IPR003960">
    <property type="entry name" value="ATPase_AAA_CS"/>
</dbReference>
<keyword evidence="2" id="KW-0472">Membrane</keyword>
<evidence type="ECO:0000313" key="4">
    <source>
        <dbReference type="EMBL" id="AYJ01403.1"/>
    </source>
</evidence>
<dbReference type="PANTHER" id="PTHR23076:SF97">
    <property type="entry name" value="ATP-DEPENDENT ZINC METALLOPROTEASE YME1L1"/>
    <property type="match status" value="1"/>
</dbReference>
<dbReference type="Pfam" id="PF00004">
    <property type="entry name" value="AAA"/>
    <property type="match status" value="1"/>
</dbReference>
<dbReference type="PROSITE" id="PS00674">
    <property type="entry name" value="AAA"/>
    <property type="match status" value="1"/>
</dbReference>
<dbReference type="InterPro" id="IPR027417">
    <property type="entry name" value="P-loop_NTPase"/>
</dbReference>
<comment type="similarity">
    <text evidence="1">Belongs to the AAA ATPase family.</text>
</comment>
<evidence type="ECO:0000313" key="5">
    <source>
        <dbReference type="Proteomes" id="UP000272462"/>
    </source>
</evidence>
<organism evidence="4 5">
    <name type="scientific">Ziziphus jujuba witches'-broom phytoplasma</name>
    <dbReference type="NCBI Taxonomy" id="135727"/>
    <lineage>
        <taxon>Bacteria</taxon>
        <taxon>Bacillati</taxon>
        <taxon>Mycoplasmatota</taxon>
        <taxon>Mollicutes</taxon>
        <taxon>Acholeplasmatales</taxon>
        <taxon>Acholeplasmataceae</taxon>
        <taxon>Candidatus Phytoplasma</taxon>
        <taxon>16SrV (Elm yellows group)</taxon>
    </lineage>
</organism>
<dbReference type="AlphaFoldDB" id="A0A660HMY4"/>
<gene>
    <name evidence="4" type="ORF">CWO85_02730</name>
</gene>
<reference evidence="4 5" key="1">
    <citation type="journal article" date="2018" name="BMC Genomics">
        <title>Comparative genome analysis of jujube witches'-broom Phytoplasma, an obligate pathogen that causes jujube witches'-broom disease.</title>
        <authorList>
            <person name="Wang J."/>
            <person name="Song L."/>
            <person name="Jiao Q."/>
            <person name="Yang S."/>
            <person name="Gao R."/>
            <person name="Lu X."/>
            <person name="Zhou G."/>
        </authorList>
    </citation>
    <scope>NUCLEOTIDE SEQUENCE [LARGE SCALE GENOMIC DNA]</scope>
    <source>
        <strain evidence="4">Jwb-nky</strain>
    </source>
</reference>
<keyword evidence="2" id="KW-0812">Transmembrane</keyword>
<dbReference type="InterPro" id="IPR003959">
    <property type="entry name" value="ATPase_AAA_core"/>
</dbReference>
<dbReference type="GO" id="GO:0006508">
    <property type="term" value="P:proteolysis"/>
    <property type="evidence" value="ECO:0007669"/>
    <property type="project" value="TreeGrafter"/>
</dbReference>
<evidence type="ECO:0000256" key="2">
    <source>
        <dbReference type="SAM" id="Phobius"/>
    </source>
</evidence>
<feature type="transmembrane region" description="Helical" evidence="2">
    <location>
        <begin position="938"/>
        <end position="959"/>
    </location>
</feature>
<dbReference type="Proteomes" id="UP000272462">
    <property type="component" value="Chromosome"/>
</dbReference>
<dbReference type="InterPro" id="IPR003593">
    <property type="entry name" value="AAA+_ATPase"/>
</dbReference>
<dbReference type="EMBL" id="CP025121">
    <property type="protein sequence ID" value="AYJ01403.1"/>
    <property type="molecule type" value="Genomic_DNA"/>
</dbReference>
<dbReference type="FunFam" id="3.40.50.300:FF:002568">
    <property type="entry name" value="Cell division protein (FtsH)"/>
    <property type="match status" value="1"/>
</dbReference>
<name>A0A660HMY4_ZIZJU</name>
<keyword evidence="1" id="KW-0067">ATP-binding</keyword>
<dbReference type="Gene3D" id="1.10.8.60">
    <property type="match status" value="1"/>
</dbReference>
<keyword evidence="1" id="KW-0547">Nucleotide-binding</keyword>
<evidence type="ECO:0000259" key="3">
    <source>
        <dbReference type="SMART" id="SM00382"/>
    </source>
</evidence>
<keyword evidence="5" id="KW-1185">Reference proteome</keyword>
<dbReference type="SUPFAM" id="SSF52540">
    <property type="entry name" value="P-loop containing nucleoside triphosphate hydrolases"/>
    <property type="match status" value="1"/>
</dbReference>
<dbReference type="SMART" id="SM00382">
    <property type="entry name" value="AAA"/>
    <property type="match status" value="1"/>
</dbReference>
<keyword evidence="2" id="KW-1133">Transmembrane helix</keyword>
<proteinExistence type="inferred from homology"/>
<feature type="domain" description="AAA+ ATPase" evidence="3">
    <location>
        <begin position="689"/>
        <end position="833"/>
    </location>
</feature>